<sequence>MHDPDTPSGMQATSAYEDLTVRMQRLASLADSPDYAMDPACGKRLVKILQDIAESIEQDTLKKVFNPTEESPFLSKYNLPLDALIQEIKADVRMKRNTKSTYETIPTKFKSDLEAKAYDNTKKASFRQFVKGPIKATRTVIGMKSNSCVSTLHWQQVIHAETEIRDGVLGTEELS</sequence>
<reference evidence="1" key="1">
    <citation type="submission" date="2020-05" db="EMBL/GenBank/DDBJ databases">
        <title>Mycena genomes resolve the evolution of fungal bioluminescence.</title>
        <authorList>
            <person name="Tsai I.J."/>
        </authorList>
    </citation>
    <scope>NUCLEOTIDE SEQUENCE</scope>
    <source>
        <strain evidence="1">160909Yilan</strain>
    </source>
</reference>
<dbReference type="AlphaFoldDB" id="A0A8H6YYT2"/>
<evidence type="ECO:0000313" key="1">
    <source>
        <dbReference type="EMBL" id="KAF7367769.1"/>
    </source>
</evidence>
<accession>A0A8H6YYT2</accession>
<comment type="caution">
    <text evidence="1">The sequence shown here is derived from an EMBL/GenBank/DDBJ whole genome shotgun (WGS) entry which is preliminary data.</text>
</comment>
<evidence type="ECO:0000313" key="2">
    <source>
        <dbReference type="Proteomes" id="UP000623467"/>
    </source>
</evidence>
<dbReference type="EMBL" id="JACAZH010000005">
    <property type="protein sequence ID" value="KAF7367769.1"/>
    <property type="molecule type" value="Genomic_DNA"/>
</dbReference>
<dbReference type="Proteomes" id="UP000623467">
    <property type="component" value="Unassembled WGS sequence"/>
</dbReference>
<keyword evidence="2" id="KW-1185">Reference proteome</keyword>
<proteinExistence type="predicted"/>
<name>A0A8H6YYT2_9AGAR</name>
<dbReference type="OrthoDB" id="10655560at2759"/>
<protein>
    <submittedName>
        <fullName evidence="1">Uncharacterized protein</fullName>
    </submittedName>
</protein>
<organism evidence="1 2">
    <name type="scientific">Mycena sanguinolenta</name>
    <dbReference type="NCBI Taxonomy" id="230812"/>
    <lineage>
        <taxon>Eukaryota</taxon>
        <taxon>Fungi</taxon>
        <taxon>Dikarya</taxon>
        <taxon>Basidiomycota</taxon>
        <taxon>Agaricomycotina</taxon>
        <taxon>Agaricomycetes</taxon>
        <taxon>Agaricomycetidae</taxon>
        <taxon>Agaricales</taxon>
        <taxon>Marasmiineae</taxon>
        <taxon>Mycenaceae</taxon>
        <taxon>Mycena</taxon>
    </lineage>
</organism>
<gene>
    <name evidence="1" type="ORF">MSAN_00841000</name>
</gene>